<keyword evidence="2" id="KW-0472">Membrane</keyword>
<keyword evidence="2" id="KW-1133">Transmembrane helix</keyword>
<dbReference type="AlphaFoldDB" id="A0A3M2LLS3"/>
<evidence type="ECO:0000313" key="3">
    <source>
        <dbReference type="EMBL" id="RMI38056.1"/>
    </source>
</evidence>
<dbReference type="OrthoDB" id="3482056at2"/>
<proteinExistence type="predicted"/>
<comment type="caution">
    <text evidence="3">The sequence shown here is derived from an EMBL/GenBank/DDBJ whole genome shotgun (WGS) entry which is preliminary data.</text>
</comment>
<gene>
    <name evidence="3" type="ORF">EBO15_34055</name>
</gene>
<dbReference type="Proteomes" id="UP000282674">
    <property type="component" value="Unassembled WGS sequence"/>
</dbReference>
<feature type="transmembrane region" description="Helical" evidence="2">
    <location>
        <begin position="52"/>
        <end position="70"/>
    </location>
</feature>
<evidence type="ECO:0000313" key="4">
    <source>
        <dbReference type="Proteomes" id="UP000282674"/>
    </source>
</evidence>
<feature type="region of interest" description="Disordered" evidence="1">
    <location>
        <begin position="1"/>
        <end position="25"/>
    </location>
</feature>
<sequence length="71" mass="7289">MGAQDDFGLWEQELGPGGTDRPEPSGLRGPLVIAVTMAVGCTVLITLGEGPLGVAGLVLTSMILLLWRAGL</sequence>
<dbReference type="RefSeq" id="WP_122198588.1">
    <property type="nucleotide sequence ID" value="NZ_JBHSKC010000030.1"/>
</dbReference>
<name>A0A3M2LLS3_9ACTN</name>
<protein>
    <submittedName>
        <fullName evidence="3">Uncharacterized protein</fullName>
    </submittedName>
</protein>
<keyword evidence="4" id="KW-1185">Reference proteome</keyword>
<organism evidence="3 4">
    <name type="scientific">Actinomadura harenae</name>
    <dbReference type="NCBI Taxonomy" id="2483351"/>
    <lineage>
        <taxon>Bacteria</taxon>
        <taxon>Bacillati</taxon>
        <taxon>Actinomycetota</taxon>
        <taxon>Actinomycetes</taxon>
        <taxon>Streptosporangiales</taxon>
        <taxon>Thermomonosporaceae</taxon>
        <taxon>Actinomadura</taxon>
    </lineage>
</organism>
<reference evidence="3 4" key="1">
    <citation type="submission" date="2018-10" db="EMBL/GenBank/DDBJ databases">
        <title>Isolation from soil.</title>
        <authorList>
            <person name="Hu J."/>
        </authorList>
    </citation>
    <scope>NUCLEOTIDE SEQUENCE [LARGE SCALE GENOMIC DNA]</scope>
    <source>
        <strain evidence="3 4">NEAU-Ht49</strain>
    </source>
</reference>
<dbReference type="EMBL" id="RFFG01000093">
    <property type="protein sequence ID" value="RMI38056.1"/>
    <property type="molecule type" value="Genomic_DNA"/>
</dbReference>
<evidence type="ECO:0000256" key="1">
    <source>
        <dbReference type="SAM" id="MobiDB-lite"/>
    </source>
</evidence>
<accession>A0A3M2LLS3</accession>
<keyword evidence="2" id="KW-0812">Transmembrane</keyword>
<evidence type="ECO:0000256" key="2">
    <source>
        <dbReference type="SAM" id="Phobius"/>
    </source>
</evidence>